<comment type="caution">
    <text evidence="11">The sequence shown here is derived from an EMBL/GenBank/DDBJ whole genome shotgun (WGS) entry which is preliminary data.</text>
</comment>
<keyword evidence="3" id="KW-0645">Protease</keyword>
<dbReference type="RefSeq" id="WP_336436119.1">
    <property type="nucleotide sequence ID" value="NZ_JBAWKS010000002.1"/>
</dbReference>
<protein>
    <submittedName>
        <fullName evidence="11">M35 family metallo-endopeptidase</fullName>
        <ecNumber evidence="11">3.4.24.-</ecNumber>
    </submittedName>
</protein>
<keyword evidence="4" id="KW-0479">Metal-binding</keyword>
<dbReference type="Pfam" id="PF14521">
    <property type="entry name" value="Aspzincin_M35"/>
    <property type="match status" value="1"/>
</dbReference>
<evidence type="ECO:0000256" key="4">
    <source>
        <dbReference type="ARBA" id="ARBA00022723"/>
    </source>
</evidence>
<dbReference type="GO" id="GO:0016787">
    <property type="term" value="F:hydrolase activity"/>
    <property type="evidence" value="ECO:0007669"/>
    <property type="project" value="UniProtKB-KW"/>
</dbReference>
<dbReference type="SMART" id="SM01351">
    <property type="entry name" value="Aspzincin_M35"/>
    <property type="match status" value="1"/>
</dbReference>
<dbReference type="EMBL" id="JBAWKS010000002">
    <property type="protein sequence ID" value="MEI4551080.1"/>
    <property type="molecule type" value="Genomic_DNA"/>
</dbReference>
<proteinExistence type="inferred from homology"/>
<keyword evidence="9" id="KW-0732">Signal</keyword>
<keyword evidence="12" id="KW-1185">Reference proteome</keyword>
<name>A0ABU8EWG2_9GAMM</name>
<evidence type="ECO:0000256" key="3">
    <source>
        <dbReference type="ARBA" id="ARBA00022670"/>
    </source>
</evidence>
<evidence type="ECO:0000256" key="8">
    <source>
        <dbReference type="SAM" id="MobiDB-lite"/>
    </source>
</evidence>
<evidence type="ECO:0000256" key="5">
    <source>
        <dbReference type="ARBA" id="ARBA00022801"/>
    </source>
</evidence>
<comment type="cofactor">
    <cofactor evidence="1">
        <name>Zn(2+)</name>
        <dbReference type="ChEBI" id="CHEBI:29105"/>
    </cofactor>
</comment>
<dbReference type="InterPro" id="IPR034115">
    <property type="entry name" value="M35_peptidyl-Lys"/>
</dbReference>
<dbReference type="CDD" id="cd11306">
    <property type="entry name" value="M35_peptidyl-Lys"/>
    <property type="match status" value="1"/>
</dbReference>
<evidence type="ECO:0000313" key="12">
    <source>
        <dbReference type="Proteomes" id="UP001382455"/>
    </source>
</evidence>
<evidence type="ECO:0000256" key="6">
    <source>
        <dbReference type="ARBA" id="ARBA00022833"/>
    </source>
</evidence>
<accession>A0ABU8EWG2</accession>
<evidence type="ECO:0000256" key="2">
    <source>
        <dbReference type="ARBA" id="ARBA00010279"/>
    </source>
</evidence>
<dbReference type="SUPFAM" id="SSF55486">
    <property type="entry name" value="Metalloproteases ('zincins'), catalytic domain"/>
    <property type="match status" value="1"/>
</dbReference>
<sequence length="361" mass="39325">MTTLSRILITISLVIGLTLSAFANASNRALDVDLNVTHLDNGNVQAELTITNSGKGVQKILSWYTDLEEENLFAITRDGQAVDFMGPHFKRHAPTDKDFIMLKSGQSLSKTFELSGLYDFSQAGNYDVTYQVKSFDLFGRATGKDKQAKRQVEQLKSNTVSLWSEGIAQKGSSNKGKPGGGGSTGDCIDGTCFTGRCDNSQKNDIMTALSAADQITNDSVSYLNSHNASNTSARYQTWFGAATSPRYNTVSANFNAINDAIDNQPLTFDCSCKKTYFAYVYPNQPYKVYLCRAFWSANVLGTDSRAGTIVHELSHFTAVAGTDDIVYGQSGAKSLANSNPDQAIENADSHEYFAENTPNQN</sequence>
<organism evidence="11 12">
    <name type="scientific">Pseudoalteromonas spongiae</name>
    <dbReference type="NCBI Taxonomy" id="298657"/>
    <lineage>
        <taxon>Bacteria</taxon>
        <taxon>Pseudomonadati</taxon>
        <taxon>Pseudomonadota</taxon>
        <taxon>Gammaproteobacteria</taxon>
        <taxon>Alteromonadales</taxon>
        <taxon>Pseudoalteromonadaceae</taxon>
        <taxon>Pseudoalteromonas</taxon>
    </lineage>
</organism>
<evidence type="ECO:0000256" key="7">
    <source>
        <dbReference type="ARBA" id="ARBA00023049"/>
    </source>
</evidence>
<dbReference type="InterPro" id="IPR029463">
    <property type="entry name" value="Lys_MEP"/>
</dbReference>
<gene>
    <name evidence="11" type="ORF">WAE96_15515</name>
</gene>
<dbReference type="EC" id="3.4.24.-" evidence="11"/>
<dbReference type="InterPro" id="IPR050414">
    <property type="entry name" value="Fungal_M35_metalloproteases"/>
</dbReference>
<dbReference type="Gene3D" id="3.40.390.10">
    <property type="entry name" value="Collagenase (Catalytic Domain)"/>
    <property type="match status" value="1"/>
</dbReference>
<feature type="chain" id="PRO_5046355658" evidence="9">
    <location>
        <begin position="24"/>
        <end position="361"/>
    </location>
</feature>
<keyword evidence="5 11" id="KW-0378">Hydrolase</keyword>
<evidence type="ECO:0000256" key="1">
    <source>
        <dbReference type="ARBA" id="ARBA00001947"/>
    </source>
</evidence>
<evidence type="ECO:0000256" key="9">
    <source>
        <dbReference type="SAM" id="SignalP"/>
    </source>
</evidence>
<dbReference type="PANTHER" id="PTHR37016">
    <property type="match status" value="1"/>
</dbReference>
<comment type="similarity">
    <text evidence="2">Belongs to the peptidase M35 family.</text>
</comment>
<evidence type="ECO:0000313" key="11">
    <source>
        <dbReference type="EMBL" id="MEI4551080.1"/>
    </source>
</evidence>
<evidence type="ECO:0000259" key="10">
    <source>
        <dbReference type="SMART" id="SM01351"/>
    </source>
</evidence>
<reference evidence="11 12" key="1">
    <citation type="submission" date="2023-12" db="EMBL/GenBank/DDBJ databases">
        <title>Friends and Foes: Symbiotic and Algicidal bacterial influence on Karenia brevis blooms.</title>
        <authorList>
            <person name="Fei C."/>
            <person name="Mohamed A.R."/>
            <person name="Booker A."/>
            <person name="Arshad M."/>
            <person name="Klass S."/>
            <person name="Ahn S."/>
            <person name="Gilbert P.M."/>
            <person name="Heil C.A."/>
            <person name="Martinez J.M."/>
            <person name="Amin S.A."/>
        </authorList>
    </citation>
    <scope>NUCLEOTIDE SEQUENCE [LARGE SCALE GENOMIC DNA]</scope>
    <source>
        <strain evidence="11 12">CE15</strain>
    </source>
</reference>
<keyword evidence="6" id="KW-0862">Zinc</keyword>
<feature type="domain" description="Lysine-specific metallo-endopeptidase" evidence="10">
    <location>
        <begin position="221"/>
        <end position="355"/>
    </location>
</feature>
<dbReference type="Proteomes" id="UP001382455">
    <property type="component" value="Unassembled WGS sequence"/>
</dbReference>
<keyword evidence="7" id="KW-0482">Metalloprotease</keyword>
<dbReference type="PANTHER" id="PTHR37016:SF3">
    <property type="entry name" value="NEUTRAL PROTEASE 2-RELATED"/>
    <property type="match status" value="1"/>
</dbReference>
<feature type="region of interest" description="Disordered" evidence="8">
    <location>
        <begin position="337"/>
        <end position="361"/>
    </location>
</feature>
<dbReference type="InterPro" id="IPR024079">
    <property type="entry name" value="MetalloPept_cat_dom_sf"/>
</dbReference>
<feature type="signal peptide" evidence="9">
    <location>
        <begin position="1"/>
        <end position="23"/>
    </location>
</feature>
<dbReference type="Gene3D" id="2.60.40.2970">
    <property type="match status" value="1"/>
</dbReference>